<reference evidence="5 9" key="5">
    <citation type="submission" date="2019-06" db="EMBL/GenBank/DDBJ databases">
        <title>A Diverse Panel of Clinical Acinetobacter baumannii for Research Use.</title>
        <authorList>
            <person name="Mcgann P."/>
            <person name="Snesrud E."/>
            <person name="Galac M.R."/>
        </authorList>
    </citation>
    <scope>NUCLEOTIDE SEQUENCE [LARGE SCALE GENOMIC DNA]</scope>
    <source>
        <strain evidence="5 9">MRSN14237</strain>
    </source>
</reference>
<dbReference type="Proteomes" id="UP000315888">
    <property type="component" value="Unassembled WGS sequence"/>
</dbReference>
<dbReference type="AlphaFoldDB" id="A0A0G4QPV8"/>
<dbReference type="EMBL" id="LN997846">
    <property type="protein sequence ID" value="CUW34687.1"/>
    <property type="molecule type" value="Genomic_DNA"/>
</dbReference>
<dbReference type="RefSeq" id="WP_000059482.1">
    <property type="nucleotide sequence ID" value="NZ_BHFY01000031.1"/>
</dbReference>
<reference evidence="1 6" key="1">
    <citation type="submission" date="2015-12" db="EMBL/GenBank/DDBJ databases">
        <authorList>
            <person name="Wibberg D."/>
        </authorList>
    </citation>
    <scope>NUCLEOTIDE SEQUENCE [LARGE SCALE GENOMIC DNA]</scope>
    <source>
        <strain evidence="1">R2091</strain>
    </source>
</reference>
<reference evidence="4 8" key="4">
    <citation type="submission" date="2017-09" db="EMBL/GenBank/DDBJ databases">
        <title>Draft genome of Acinetobacter baumannii strain I43, a mercury resistant bacteria.</title>
        <authorList>
            <person name="Siqueira K.A."/>
            <person name="Mello I.S."/>
            <person name="Mendes T.A."/>
            <person name="Soares M.A."/>
        </authorList>
    </citation>
    <scope>NUCLEOTIDE SEQUENCE [LARGE SCALE GENOMIC DNA]</scope>
    <source>
        <strain evidence="4 8">I43</strain>
    </source>
</reference>
<reference evidence="3" key="6">
    <citation type="submission" date="2019-12" db="EMBL/GenBank/DDBJ databases">
        <authorList>
            <person name="Nguyen S.-T."/>
        </authorList>
    </citation>
    <scope>NUCLEOTIDE SEQUENCE</scope>
    <source>
        <strain evidence="3">DMS06669</strain>
    </source>
</reference>
<reference evidence="3 10" key="3">
    <citation type="journal article" date="2017" name="Ann. Clin. Microbiol. Antimicrob.">
        <title>New eight genes identified at the clinical multidrug-resistant Acinetobacter baumannii DMS06669 strain in a Vietnam hospital.</title>
        <authorList>
            <person name="Si-Tuan N."/>
            <person name="Ngoc H.M."/>
            <person name="Hang P.T.T."/>
            <person name="Nguyen C."/>
            <person name="Van P.H."/>
            <person name="Huong N.T."/>
        </authorList>
    </citation>
    <scope>NUCLEOTIDE SEQUENCE [LARGE SCALE GENOMIC DNA]</scope>
    <source>
        <strain evidence="3 10">DMS06669</strain>
    </source>
</reference>
<evidence type="ECO:0000313" key="9">
    <source>
        <dbReference type="Proteomes" id="UP000315888"/>
    </source>
</evidence>
<dbReference type="EMBL" id="LRDT01000007">
    <property type="protein sequence ID" value="KZA21427.1"/>
    <property type="molecule type" value="Genomic_DNA"/>
</dbReference>
<evidence type="ECO:0000313" key="10">
    <source>
        <dbReference type="Proteomes" id="UP000480763"/>
    </source>
</evidence>
<organism evidence="5 9">
    <name type="scientific">Acinetobacter baumannii</name>
    <dbReference type="NCBI Taxonomy" id="470"/>
    <lineage>
        <taxon>Bacteria</taxon>
        <taxon>Pseudomonadati</taxon>
        <taxon>Pseudomonadota</taxon>
        <taxon>Gammaproteobacteria</taxon>
        <taxon>Moraxellales</taxon>
        <taxon>Moraxellaceae</taxon>
        <taxon>Acinetobacter</taxon>
        <taxon>Acinetobacter calcoaceticus/baumannii complex</taxon>
    </lineage>
</organism>
<protein>
    <submittedName>
        <fullName evidence="5">DUF4123 domain-containing protein</fullName>
    </submittedName>
</protein>
<dbReference type="EMBL" id="VHGY01000037">
    <property type="protein sequence ID" value="TPU62217.1"/>
    <property type="molecule type" value="Genomic_DNA"/>
</dbReference>
<dbReference type="EMBL" id="WWCH01000001">
    <property type="protein sequence ID" value="MYM77769.1"/>
    <property type="molecule type" value="Genomic_DNA"/>
</dbReference>
<evidence type="ECO:0000313" key="5">
    <source>
        <dbReference type="EMBL" id="TPU62217.1"/>
    </source>
</evidence>
<dbReference type="Proteomes" id="UP000223291">
    <property type="component" value="Unassembled WGS sequence"/>
</dbReference>
<evidence type="ECO:0000313" key="4">
    <source>
        <dbReference type="EMBL" id="PHQ02872.1"/>
    </source>
</evidence>
<reference evidence="2 7" key="2">
    <citation type="submission" date="2016-01" db="EMBL/GenBank/DDBJ databases">
        <title>Draft sequences of Acinetobacter baumannii isolates from wounded military personnel.</title>
        <authorList>
            <person name="Arivett B.A."/>
            <person name="Fiester S.E."/>
            <person name="Ream D.C."/>
            <person name="Actis L.A."/>
        </authorList>
    </citation>
    <scope>NUCLEOTIDE SEQUENCE [LARGE SCALE GENOMIC DNA]</scope>
    <source>
        <strain evidence="2 7">AB2828</strain>
    </source>
</reference>
<evidence type="ECO:0000313" key="1">
    <source>
        <dbReference type="EMBL" id="CUW34687.1"/>
    </source>
</evidence>
<dbReference type="EMBL" id="NXDV01000006">
    <property type="protein sequence ID" value="PHQ02872.1"/>
    <property type="molecule type" value="Genomic_DNA"/>
</dbReference>
<evidence type="ECO:0000313" key="3">
    <source>
        <dbReference type="EMBL" id="MYM77769.1"/>
    </source>
</evidence>
<sequence length="312" mass="36408">MSLSVFNTTQYEDLKDITSKIEEQCIQILNEYGQIIFLLDTTLNDSIFNGVIDNLSNKNIAYIPLAHKKGIAKSNLFFICIDGKKVFEQVKEDLLQNLSRNKNITNDCYFVHGFGVAMTRSLEELRDQIKAKLVISDQGKKILFRWYDPRVMIYLDEIFKTEYVGGLLNGFKEWHFLHPKGLFSFKSYDESRSILNLKKVNLEQSIELDLIEIANNVFQQLSEFEQVDLIKIHPVEIHQNLKEAYYDFGIQNHLDLVTYGLYSQIIHKNFIQHPMVTNVLYDHCVMNKMSFTDAMDYVTKDLYEQIAKELNG</sequence>
<evidence type="ECO:0000313" key="6">
    <source>
        <dbReference type="Proteomes" id="UP000066661"/>
    </source>
</evidence>
<dbReference type="Proteomes" id="UP000480763">
    <property type="component" value="Unassembled WGS sequence"/>
</dbReference>
<proteinExistence type="predicted"/>
<evidence type="ECO:0000313" key="8">
    <source>
        <dbReference type="Proteomes" id="UP000223291"/>
    </source>
</evidence>
<evidence type="ECO:0000313" key="2">
    <source>
        <dbReference type="EMBL" id="KZA21427.1"/>
    </source>
</evidence>
<accession>A0A0G4QPV8</accession>
<dbReference type="Proteomes" id="UP000066661">
    <property type="component" value="Chromosome I"/>
</dbReference>
<evidence type="ECO:0000313" key="7">
    <source>
        <dbReference type="Proteomes" id="UP000076296"/>
    </source>
</evidence>
<dbReference type="Proteomes" id="UP000076296">
    <property type="component" value="Unassembled WGS sequence"/>
</dbReference>
<name>A0A0G4QPV8_ACIBA</name>
<gene>
    <name evidence="1" type="ORF">ABR2091_1284</name>
    <name evidence="4" type="ORF">CPI82_09685</name>
    <name evidence="5" type="ORF">FJU42_14335</name>
    <name evidence="3" type="ORF">GSE42_07500</name>
    <name evidence="2" type="ORF">LV35_00504</name>
</gene>